<keyword evidence="2" id="KW-0813">Transport</keyword>
<protein>
    <recommendedName>
        <fullName evidence="6">Thioredoxin</fullName>
    </recommendedName>
</protein>
<keyword evidence="3" id="KW-0249">Electron transport</keyword>
<evidence type="ECO:0000259" key="7">
    <source>
        <dbReference type="PROSITE" id="PS51352"/>
    </source>
</evidence>
<dbReference type="Pfam" id="PF00085">
    <property type="entry name" value="Thioredoxin"/>
    <property type="match status" value="1"/>
</dbReference>
<feature type="domain" description="Thioredoxin" evidence="7">
    <location>
        <begin position="1"/>
        <end position="108"/>
    </location>
</feature>
<dbReference type="SUPFAM" id="SSF52833">
    <property type="entry name" value="Thioredoxin-like"/>
    <property type="match status" value="1"/>
</dbReference>
<evidence type="ECO:0000256" key="2">
    <source>
        <dbReference type="ARBA" id="ARBA00022448"/>
    </source>
</evidence>
<name>A0A1F6CAY5_HANXR</name>
<dbReference type="GO" id="GO:0045454">
    <property type="term" value="P:cell redox homeostasis"/>
    <property type="evidence" value="ECO:0007669"/>
    <property type="project" value="TreeGrafter"/>
</dbReference>
<accession>A0A1F6CAY5</accession>
<dbReference type="GO" id="GO:0005829">
    <property type="term" value="C:cytosol"/>
    <property type="evidence" value="ECO:0007669"/>
    <property type="project" value="TreeGrafter"/>
</dbReference>
<sequence length="113" mass="12619">MPELPAFTAKNFDREIQESDRPVLVYVTARWCRPGRDLAPVIEQAAEEIADKIKVGTLDADVEREVVRSNQVRTLPTVLLFRAGRLSDRVTGHFTKLQLMGRISALLTNASDG</sequence>
<reference evidence="8 9" key="1">
    <citation type="journal article" date="2016" name="Nat. Commun.">
        <title>Thousands of microbial genomes shed light on interconnected biogeochemical processes in an aquifer system.</title>
        <authorList>
            <person name="Anantharaman K."/>
            <person name="Brown C.T."/>
            <person name="Hug L.A."/>
            <person name="Sharon I."/>
            <person name="Castelle C.J."/>
            <person name="Probst A.J."/>
            <person name="Thomas B.C."/>
            <person name="Singh A."/>
            <person name="Wilkins M.J."/>
            <person name="Karaoz U."/>
            <person name="Brodie E.L."/>
            <person name="Williams K.H."/>
            <person name="Hubbard S.S."/>
            <person name="Banfield J.F."/>
        </authorList>
    </citation>
    <scope>NUCLEOTIDE SEQUENCE [LARGE SCALE GENOMIC DNA]</scope>
    <source>
        <strain evidence="9">RIFCSPLOWO2_12_FULL_64_10</strain>
    </source>
</reference>
<dbReference type="PROSITE" id="PS51352">
    <property type="entry name" value="THIOREDOXIN_2"/>
    <property type="match status" value="1"/>
</dbReference>
<dbReference type="EMBL" id="MFKF01000321">
    <property type="protein sequence ID" value="OGG46368.1"/>
    <property type="molecule type" value="Genomic_DNA"/>
</dbReference>
<keyword evidence="5" id="KW-0676">Redox-active center</keyword>
<dbReference type="PANTHER" id="PTHR45663">
    <property type="entry name" value="GEO12009P1"/>
    <property type="match status" value="1"/>
</dbReference>
<dbReference type="Gene3D" id="3.40.30.10">
    <property type="entry name" value="Glutaredoxin"/>
    <property type="match status" value="1"/>
</dbReference>
<evidence type="ECO:0000256" key="5">
    <source>
        <dbReference type="ARBA" id="ARBA00023284"/>
    </source>
</evidence>
<organism evidence="8 9">
    <name type="scientific">Handelsmanbacteria sp. (strain RIFCSPLOWO2_12_FULL_64_10)</name>
    <dbReference type="NCBI Taxonomy" id="1817868"/>
    <lineage>
        <taxon>Bacteria</taxon>
        <taxon>Candidatus Handelsmaniibacteriota</taxon>
    </lineage>
</organism>
<dbReference type="InterPro" id="IPR036249">
    <property type="entry name" value="Thioredoxin-like_sf"/>
</dbReference>
<comment type="caution">
    <text evidence="8">The sequence shown here is derived from an EMBL/GenBank/DDBJ whole genome shotgun (WGS) entry which is preliminary data.</text>
</comment>
<dbReference type="InterPro" id="IPR013766">
    <property type="entry name" value="Thioredoxin_domain"/>
</dbReference>
<comment type="similarity">
    <text evidence="1 6">Belongs to the thioredoxin family.</text>
</comment>
<dbReference type="CDD" id="cd02947">
    <property type="entry name" value="TRX_family"/>
    <property type="match status" value="1"/>
</dbReference>
<keyword evidence="4" id="KW-1015">Disulfide bond</keyword>
<proteinExistence type="inferred from homology"/>
<evidence type="ECO:0000313" key="9">
    <source>
        <dbReference type="Proteomes" id="UP000178606"/>
    </source>
</evidence>
<gene>
    <name evidence="8" type="ORF">A3F84_03260</name>
</gene>
<dbReference type="AlphaFoldDB" id="A0A1F6CAY5"/>
<evidence type="ECO:0000256" key="3">
    <source>
        <dbReference type="ARBA" id="ARBA00022982"/>
    </source>
</evidence>
<evidence type="ECO:0000256" key="4">
    <source>
        <dbReference type="ARBA" id="ARBA00023157"/>
    </source>
</evidence>
<dbReference type="PANTHER" id="PTHR45663:SF11">
    <property type="entry name" value="GEO12009P1"/>
    <property type="match status" value="1"/>
</dbReference>
<evidence type="ECO:0000256" key="1">
    <source>
        <dbReference type="ARBA" id="ARBA00008987"/>
    </source>
</evidence>
<evidence type="ECO:0000256" key="6">
    <source>
        <dbReference type="PIRNR" id="PIRNR000077"/>
    </source>
</evidence>
<dbReference type="PIRSF" id="PIRSF000077">
    <property type="entry name" value="Thioredoxin"/>
    <property type="match status" value="1"/>
</dbReference>
<evidence type="ECO:0000313" key="8">
    <source>
        <dbReference type="EMBL" id="OGG46368.1"/>
    </source>
</evidence>
<dbReference type="GO" id="GO:0015035">
    <property type="term" value="F:protein-disulfide reductase activity"/>
    <property type="evidence" value="ECO:0007669"/>
    <property type="project" value="InterPro"/>
</dbReference>
<dbReference type="InterPro" id="IPR005746">
    <property type="entry name" value="Thioredoxin"/>
</dbReference>
<dbReference type="Proteomes" id="UP000178606">
    <property type="component" value="Unassembled WGS sequence"/>
</dbReference>